<name>A0A2M8EM82_UNCKA</name>
<evidence type="ECO:0000313" key="2">
    <source>
        <dbReference type="Proteomes" id="UP000229756"/>
    </source>
</evidence>
<reference evidence="2" key="1">
    <citation type="submission" date="2017-09" db="EMBL/GenBank/DDBJ databases">
        <title>Depth-based differentiation of microbial function through sediment-hosted aquifers and enrichment of novel symbionts in the deep terrestrial subsurface.</title>
        <authorList>
            <person name="Probst A.J."/>
            <person name="Ladd B."/>
            <person name="Jarett J.K."/>
            <person name="Geller-Mcgrath D.E."/>
            <person name="Sieber C.M.K."/>
            <person name="Emerson J.B."/>
            <person name="Anantharaman K."/>
            <person name="Thomas B.C."/>
            <person name="Malmstrom R."/>
            <person name="Stieglmeier M."/>
            <person name="Klingl A."/>
            <person name="Woyke T."/>
            <person name="Ryan C.M."/>
            <person name="Banfield J.F."/>
        </authorList>
    </citation>
    <scope>NUCLEOTIDE SEQUENCE [LARGE SCALE GENOMIC DNA]</scope>
</reference>
<dbReference type="EMBL" id="PFSJ01000010">
    <property type="protein sequence ID" value="PJC23839.1"/>
    <property type="molecule type" value="Genomic_DNA"/>
</dbReference>
<sequence>MVVEEDPFKVVSSFVYKFPYVSNFSDSFITQNKLIDAISDITKLKKINRDNLLVVSNSKQINNIDSDMILSEITSQAPILMCFLGQYGQSDQSGLDNDEVNHLFTQIYLREDLDEKVKLKIDTYKIKEFLNANIKNLKSVDQIVVCNDFASDSYKQKIKGAFIFELASIIESPSAWGITFDYDYELILKLAYLINKQINLKDYISKSHELPDIKVLFAPNATDAEFSIVESDSKTHSGNQSMKIKQDSINPIKVPADSFIKLKLNGSKMHFAGEFNSGKDGLIIYSKGKIK</sequence>
<evidence type="ECO:0000313" key="1">
    <source>
        <dbReference type="EMBL" id="PJC23839.1"/>
    </source>
</evidence>
<proteinExistence type="predicted"/>
<accession>A0A2M8EM82</accession>
<dbReference type="Proteomes" id="UP000229756">
    <property type="component" value="Unassembled WGS sequence"/>
</dbReference>
<organism evidence="1 2">
    <name type="scientific">candidate division WWE3 bacterium CG_4_9_14_0_2_um_filter_35_11</name>
    <dbReference type="NCBI Taxonomy" id="1975077"/>
    <lineage>
        <taxon>Bacteria</taxon>
        <taxon>Katanobacteria</taxon>
    </lineage>
</organism>
<comment type="caution">
    <text evidence="1">The sequence shown here is derived from an EMBL/GenBank/DDBJ whole genome shotgun (WGS) entry which is preliminary data.</text>
</comment>
<dbReference type="AlphaFoldDB" id="A0A2M8EM82"/>
<gene>
    <name evidence="1" type="ORF">CO058_01515</name>
</gene>
<protein>
    <submittedName>
        <fullName evidence="1">Uncharacterized protein</fullName>
    </submittedName>
</protein>